<evidence type="ECO:0000313" key="5">
    <source>
        <dbReference type="Proteomes" id="UP000664034"/>
    </source>
</evidence>
<proteinExistence type="inferred from homology"/>
<dbReference type="GO" id="GO:0089702">
    <property type="term" value="F:undecaprenyl-phosphate glucose phosphotransferase activity"/>
    <property type="evidence" value="ECO:0007669"/>
    <property type="project" value="TreeGrafter"/>
</dbReference>
<accession>A0A939GLZ6</accession>
<evidence type="ECO:0000313" key="4">
    <source>
        <dbReference type="EMBL" id="MBO0938823.1"/>
    </source>
</evidence>
<reference evidence="4" key="1">
    <citation type="submission" date="2021-03" db="EMBL/GenBank/DDBJ databases">
        <title>Fibrella sp. HMF5335 genome sequencing and assembly.</title>
        <authorList>
            <person name="Kang H."/>
            <person name="Kim H."/>
            <person name="Bae S."/>
            <person name="Joh K."/>
        </authorList>
    </citation>
    <scope>NUCLEOTIDE SEQUENCE</scope>
    <source>
        <strain evidence="4">HMF5335</strain>
    </source>
</reference>
<dbReference type="GO" id="GO:0009242">
    <property type="term" value="P:colanic acid biosynthetic process"/>
    <property type="evidence" value="ECO:0007669"/>
    <property type="project" value="TreeGrafter"/>
</dbReference>
<dbReference type="AlphaFoldDB" id="A0A939GLZ6"/>
<evidence type="ECO:0000256" key="2">
    <source>
        <dbReference type="SAM" id="Phobius"/>
    </source>
</evidence>
<gene>
    <name evidence="4" type="ORF">J2I47_19885</name>
</gene>
<evidence type="ECO:0000256" key="1">
    <source>
        <dbReference type="ARBA" id="ARBA00006464"/>
    </source>
</evidence>
<dbReference type="EMBL" id="JAFMYV010000011">
    <property type="protein sequence ID" value="MBO0938823.1"/>
    <property type="molecule type" value="Genomic_DNA"/>
</dbReference>
<keyword evidence="4" id="KW-0808">Transferase</keyword>
<comment type="similarity">
    <text evidence="1">Belongs to the bacterial sugar transferase family.</text>
</comment>
<keyword evidence="2" id="KW-0472">Membrane</keyword>
<dbReference type="Pfam" id="PF02397">
    <property type="entry name" value="Bac_transf"/>
    <property type="match status" value="1"/>
</dbReference>
<keyword evidence="2" id="KW-0812">Transmembrane</keyword>
<dbReference type="InterPro" id="IPR003362">
    <property type="entry name" value="Bact_transf"/>
</dbReference>
<dbReference type="PANTHER" id="PTHR30576">
    <property type="entry name" value="COLANIC BIOSYNTHESIS UDP-GLUCOSE LIPID CARRIER TRANSFERASE"/>
    <property type="match status" value="1"/>
</dbReference>
<feature type="domain" description="Bacterial sugar transferase" evidence="3">
    <location>
        <begin position="35"/>
        <end position="219"/>
    </location>
</feature>
<protein>
    <submittedName>
        <fullName evidence="4">Sugar transferase</fullName>
    </submittedName>
</protein>
<keyword evidence="5" id="KW-1185">Reference proteome</keyword>
<sequence length="226" mass="25821">MLTFDLAIKHNTTFVVANANQLDVVQPSAYVRYGKRCFDIVVSALVCVFILSWLYPILAILIKLSSPGPVLFQQQRTGRNGRDFRCLKFRTMRHKPRAGFKQCAKHDPRVTTIGKFLRRSNLDEMPQFINVLMGEMSVVGPRPHAVEHDDRYWFVLPNYHLRYLVKPGITGLAQVRGARGETSGMIKMKHRVQYDLLYAKRQSLDLDIKLCLGTVTGMVKGNVNAW</sequence>
<feature type="transmembrane region" description="Helical" evidence="2">
    <location>
        <begin position="40"/>
        <end position="62"/>
    </location>
</feature>
<dbReference type="PANTHER" id="PTHR30576:SF21">
    <property type="entry name" value="UDP-GLUCOSE:UNDECAPRENYL-PHOSPHATE GLUCOSE-1-PHOSPHATE TRANSFERASE"/>
    <property type="match status" value="1"/>
</dbReference>
<dbReference type="RefSeq" id="WP_207366362.1">
    <property type="nucleotide sequence ID" value="NZ_JAFMYV010000011.1"/>
</dbReference>
<organism evidence="4 5">
    <name type="scientific">Fibrella rubiginis</name>
    <dbReference type="NCBI Taxonomy" id="2817060"/>
    <lineage>
        <taxon>Bacteria</taxon>
        <taxon>Pseudomonadati</taxon>
        <taxon>Bacteroidota</taxon>
        <taxon>Cytophagia</taxon>
        <taxon>Cytophagales</taxon>
        <taxon>Spirosomataceae</taxon>
        <taxon>Fibrella</taxon>
    </lineage>
</organism>
<evidence type="ECO:0000259" key="3">
    <source>
        <dbReference type="Pfam" id="PF02397"/>
    </source>
</evidence>
<comment type="caution">
    <text evidence="4">The sequence shown here is derived from an EMBL/GenBank/DDBJ whole genome shotgun (WGS) entry which is preliminary data.</text>
</comment>
<dbReference type="Proteomes" id="UP000664034">
    <property type="component" value="Unassembled WGS sequence"/>
</dbReference>
<keyword evidence="2" id="KW-1133">Transmembrane helix</keyword>
<name>A0A939GLZ6_9BACT</name>